<evidence type="ECO:0000256" key="9">
    <source>
        <dbReference type="ARBA" id="ARBA00023049"/>
    </source>
</evidence>
<keyword evidence="14" id="KW-1185">Reference proteome</keyword>
<evidence type="ECO:0000256" key="6">
    <source>
        <dbReference type="ARBA" id="ARBA00022729"/>
    </source>
</evidence>
<evidence type="ECO:0000313" key="13">
    <source>
        <dbReference type="EMBL" id="KAJ1684027.1"/>
    </source>
</evidence>
<evidence type="ECO:0000256" key="1">
    <source>
        <dbReference type="ARBA" id="ARBA00001947"/>
    </source>
</evidence>
<dbReference type="GO" id="GO:0046872">
    <property type="term" value="F:metal ion binding"/>
    <property type="evidence" value="ECO:0007669"/>
    <property type="project" value="UniProtKB-KW"/>
</dbReference>
<reference evidence="13" key="1">
    <citation type="journal article" date="2022" name="Cell">
        <title>Repeat-based holocentromeres influence genome architecture and karyotype evolution.</title>
        <authorList>
            <person name="Hofstatter P.G."/>
            <person name="Thangavel G."/>
            <person name="Lux T."/>
            <person name="Neumann P."/>
            <person name="Vondrak T."/>
            <person name="Novak P."/>
            <person name="Zhang M."/>
            <person name="Costa L."/>
            <person name="Castellani M."/>
            <person name="Scott A."/>
            <person name="Toegelov H."/>
            <person name="Fuchs J."/>
            <person name="Mata-Sucre Y."/>
            <person name="Dias Y."/>
            <person name="Vanzela A.L.L."/>
            <person name="Huettel B."/>
            <person name="Almeida C.C.S."/>
            <person name="Simkova H."/>
            <person name="Souza G."/>
            <person name="Pedrosa-Harand A."/>
            <person name="Macas J."/>
            <person name="Mayer K.F.X."/>
            <person name="Houben A."/>
            <person name="Marques A."/>
        </authorList>
    </citation>
    <scope>NUCLEOTIDE SEQUENCE</scope>
    <source>
        <strain evidence="13">RhyBre1mFocal</strain>
    </source>
</reference>
<organism evidence="13 14">
    <name type="scientific">Rhynchospora breviuscula</name>
    <dbReference type="NCBI Taxonomy" id="2022672"/>
    <lineage>
        <taxon>Eukaryota</taxon>
        <taxon>Viridiplantae</taxon>
        <taxon>Streptophyta</taxon>
        <taxon>Embryophyta</taxon>
        <taxon>Tracheophyta</taxon>
        <taxon>Spermatophyta</taxon>
        <taxon>Magnoliopsida</taxon>
        <taxon>Liliopsida</taxon>
        <taxon>Poales</taxon>
        <taxon>Cyperaceae</taxon>
        <taxon>Cyperoideae</taxon>
        <taxon>Rhynchosporeae</taxon>
        <taxon>Rhynchospora</taxon>
    </lineage>
</organism>
<dbReference type="InterPro" id="IPR008757">
    <property type="entry name" value="Peptidase_M6-like_domain"/>
</dbReference>
<dbReference type="Proteomes" id="UP001151287">
    <property type="component" value="Unassembled WGS sequence"/>
</dbReference>
<dbReference type="GO" id="GO:0005576">
    <property type="term" value="C:extracellular region"/>
    <property type="evidence" value="ECO:0007669"/>
    <property type="project" value="UniProtKB-SubCell"/>
</dbReference>
<keyword evidence="8" id="KW-0862">Zinc</keyword>
<feature type="region of interest" description="Disordered" evidence="10">
    <location>
        <begin position="1"/>
        <end position="61"/>
    </location>
</feature>
<feature type="region of interest" description="Disordered" evidence="10">
    <location>
        <begin position="199"/>
        <end position="239"/>
    </location>
</feature>
<feature type="domain" description="Immune inhibitor A-like metallopeptidase VEG" evidence="12">
    <location>
        <begin position="710"/>
        <end position="865"/>
    </location>
</feature>
<keyword evidence="9" id="KW-0482">Metalloprotease</keyword>
<dbReference type="PIRSF" id="PIRSF007519">
    <property type="entry name" value="Protease_InhA"/>
    <property type="match status" value="1"/>
</dbReference>
<evidence type="ECO:0000259" key="11">
    <source>
        <dbReference type="Pfam" id="PF05547"/>
    </source>
</evidence>
<dbReference type="NCBIfam" id="TIGR03296">
    <property type="entry name" value="M6dom_TIGR03296"/>
    <property type="match status" value="1"/>
</dbReference>
<sequence length="876" mass="95002">MPGRPEGPRCGARRARPPVGHRSVTTARGPLWPGSRRCLDQRVRGRTPDRGRPSSWVTRSPSMRRTGRVGLLGLGLGLAVSATLALPSVSATASPSAVPAAAPDNPKAQARADELPNPLEDKRRALRQEALTEVLNGKAKPQKRGASTVVKVASQTKPAAAAANGKVAKKGATTDQYVELSREKTDHIFVILTEFGDQRDPAYPDKDVNPATPGPTTWNGPLHNQIPEPDRSKDNSTVWQPDYSQKHYQDLYFGQGGADGSGGDVESVKQYFERQSSGRYSVDGTVTDWVKVPYNEARYGRSTDVNDVDPNVCASNVCNNTWALVRDAASKWYDSQLAQGRSKAEVTAELKSFDTWDRYDVDGDGNFNEPDGYLDHFQIVHAGGDEADGDPIQGEDAVWSHRWYAYGTDAGRTGPAEGKQGGTQIGDSGVWIGDYTIQPENGGMSVFAHEYTHDLGLPDLYDTQGGENSVNWWSLMSQSRQSAPGDNAIGTRASDLGAWDKLQLGWLDYETVLPQQNRTLKLGPHEYNSPEAQAAVVVLPKKQITKQLAQPYAGSKSWWSGTGDDYDATMTRSLTLPAGSAGLTAQAQYNIEDEYDYAYVEVDDGTGWKSVPGTGTDPAVNNGLTGDTAGKYVPVSFDLSPYAGKQVQLRVRYSTDGGVQGNDPAYAPGLFLDDIAITAGGTTLLSDGAETSPNGWTLAGFSSVGATTTQDYDNYYVASNRTYTAFDKYLQSGPYNFGFTEPDKVEHFPYQDGLLVSYWDTSQSDNNTSVHPGEGLILPVDANPRPIVRLDGTLWRPRVSSYDATFGNQKSDSFTLHYGGKASYVRGQAPKPVFDDSTSYWDASQPGASVKVPTTGTRITVQQQKGTSMTVRVQKR</sequence>
<evidence type="ECO:0000256" key="7">
    <source>
        <dbReference type="ARBA" id="ARBA00022801"/>
    </source>
</evidence>
<dbReference type="Pfam" id="PF05547">
    <property type="entry name" value="Peptidase_M6"/>
    <property type="match status" value="1"/>
</dbReference>
<evidence type="ECO:0000259" key="12">
    <source>
        <dbReference type="Pfam" id="PF20774"/>
    </source>
</evidence>
<dbReference type="InterPro" id="IPR012300">
    <property type="entry name" value="Pept_M6_InhA"/>
</dbReference>
<dbReference type="SUPFAM" id="SSF55486">
    <property type="entry name" value="Metalloproteases ('zincins'), catalytic domain"/>
    <property type="match status" value="1"/>
</dbReference>
<dbReference type="InterPro" id="IPR048665">
    <property type="entry name" value="InhA-like_VEG"/>
</dbReference>
<dbReference type="EMBL" id="JAMQYH010000052">
    <property type="protein sequence ID" value="KAJ1684027.1"/>
    <property type="molecule type" value="Genomic_DNA"/>
</dbReference>
<accession>A0A9P9Z9D2</accession>
<evidence type="ECO:0000256" key="8">
    <source>
        <dbReference type="ARBA" id="ARBA00022833"/>
    </source>
</evidence>
<protein>
    <recommendedName>
        <fullName evidence="15">M6 family metalloprotease domain-containing protein</fullName>
    </recommendedName>
</protein>
<keyword evidence="5" id="KW-0479">Metal-binding</keyword>
<keyword evidence="6" id="KW-0732">Signal</keyword>
<comment type="cofactor">
    <cofactor evidence="1">
        <name>Zn(2+)</name>
        <dbReference type="ChEBI" id="CHEBI:29105"/>
    </cofactor>
</comment>
<evidence type="ECO:0000256" key="2">
    <source>
        <dbReference type="ARBA" id="ARBA00004613"/>
    </source>
</evidence>
<evidence type="ECO:0000256" key="4">
    <source>
        <dbReference type="ARBA" id="ARBA00022670"/>
    </source>
</evidence>
<keyword evidence="3" id="KW-0964">Secreted</keyword>
<dbReference type="PANTHER" id="PTHR13062:SF12">
    <property type="entry name" value="ALPHA-2-MACROGLOBULIN DOMAIN-CONTAINING PROTEIN"/>
    <property type="match status" value="1"/>
</dbReference>
<evidence type="ECO:0000256" key="10">
    <source>
        <dbReference type="SAM" id="MobiDB-lite"/>
    </source>
</evidence>
<comment type="subcellular location">
    <subcellularLocation>
        <location evidence="2">Secreted</location>
    </subcellularLocation>
</comment>
<gene>
    <name evidence="13" type="ORF">LUZ63_020767</name>
</gene>
<evidence type="ECO:0000256" key="3">
    <source>
        <dbReference type="ARBA" id="ARBA00022525"/>
    </source>
</evidence>
<evidence type="ECO:0000256" key="5">
    <source>
        <dbReference type="ARBA" id="ARBA00022723"/>
    </source>
</evidence>
<evidence type="ECO:0000313" key="14">
    <source>
        <dbReference type="Proteomes" id="UP001151287"/>
    </source>
</evidence>
<dbReference type="AlphaFoldDB" id="A0A9P9Z9D2"/>
<comment type="caution">
    <text evidence="13">The sequence shown here is derived from an EMBL/GenBank/DDBJ whole genome shotgun (WGS) entry which is preliminary data.</text>
</comment>
<dbReference type="OrthoDB" id="9986966at2759"/>
<keyword evidence="4" id="KW-0645">Protease</keyword>
<feature type="compositionally biased region" description="Low complexity" evidence="10">
    <location>
        <begin position="1"/>
        <end position="10"/>
    </location>
</feature>
<evidence type="ECO:0008006" key="15">
    <source>
        <dbReference type="Google" id="ProtNLM"/>
    </source>
</evidence>
<feature type="compositionally biased region" description="Basic and acidic residues" evidence="10">
    <location>
        <begin position="37"/>
        <end position="52"/>
    </location>
</feature>
<dbReference type="PANTHER" id="PTHR13062">
    <property type="entry name" value="COLLAGENASE"/>
    <property type="match status" value="1"/>
</dbReference>
<feature type="compositionally biased region" description="Basic and acidic residues" evidence="10">
    <location>
        <begin position="199"/>
        <end position="208"/>
    </location>
</feature>
<keyword evidence="7" id="KW-0378">Hydrolase</keyword>
<dbReference type="GO" id="GO:0006508">
    <property type="term" value="P:proteolysis"/>
    <property type="evidence" value="ECO:0007669"/>
    <property type="project" value="UniProtKB-KW"/>
</dbReference>
<dbReference type="Pfam" id="PF20774">
    <property type="entry name" value="InhA-like_VEG"/>
    <property type="match status" value="1"/>
</dbReference>
<name>A0A9P9Z9D2_9POAL</name>
<dbReference type="GO" id="GO:0008237">
    <property type="term" value="F:metallopeptidase activity"/>
    <property type="evidence" value="ECO:0007669"/>
    <property type="project" value="UniProtKB-KW"/>
</dbReference>
<feature type="domain" description="Peptidase M6-like" evidence="11">
    <location>
        <begin position="176"/>
        <end position="506"/>
    </location>
</feature>
<proteinExistence type="predicted"/>
<dbReference type="Pfam" id="PF20773">
    <property type="entry name" value="InhA-like_MAM"/>
    <property type="match status" value="1"/>
</dbReference>